<keyword evidence="3" id="KW-0378">Hydrolase</keyword>
<dbReference type="InterPro" id="IPR038765">
    <property type="entry name" value="Papain-like_cys_pep_sf"/>
</dbReference>
<name>A0A9D9N8B1_9FIRM</name>
<dbReference type="Pfam" id="PF00877">
    <property type="entry name" value="NLPC_P60"/>
    <property type="match status" value="1"/>
</dbReference>
<comment type="caution">
    <text evidence="8">The sequence shown here is derived from an EMBL/GenBank/DDBJ whole genome shotgun (WGS) entry which is preliminary data.</text>
</comment>
<dbReference type="SMART" id="SM00287">
    <property type="entry name" value="SH3b"/>
    <property type="match status" value="2"/>
</dbReference>
<evidence type="ECO:0000313" key="9">
    <source>
        <dbReference type="Proteomes" id="UP000823618"/>
    </source>
</evidence>
<feature type="domain" description="SH3b" evidence="6">
    <location>
        <begin position="109"/>
        <end position="171"/>
    </location>
</feature>
<reference evidence="8" key="1">
    <citation type="submission" date="2020-10" db="EMBL/GenBank/DDBJ databases">
        <authorList>
            <person name="Gilroy R."/>
        </authorList>
    </citation>
    <scope>NUCLEOTIDE SEQUENCE</scope>
    <source>
        <strain evidence="8">E3-2379</strain>
    </source>
</reference>
<evidence type="ECO:0000256" key="5">
    <source>
        <dbReference type="SAM" id="MobiDB-lite"/>
    </source>
</evidence>
<dbReference type="PANTHER" id="PTHR47053:SF1">
    <property type="entry name" value="MUREIN DD-ENDOPEPTIDASE MEPH-RELATED"/>
    <property type="match status" value="1"/>
</dbReference>
<dbReference type="PROSITE" id="PS51935">
    <property type="entry name" value="NLPC_P60"/>
    <property type="match status" value="1"/>
</dbReference>
<evidence type="ECO:0000256" key="4">
    <source>
        <dbReference type="ARBA" id="ARBA00022807"/>
    </source>
</evidence>
<dbReference type="Gene3D" id="2.30.30.40">
    <property type="entry name" value="SH3 Domains"/>
    <property type="match status" value="2"/>
</dbReference>
<feature type="compositionally biased region" description="Polar residues" evidence="5">
    <location>
        <begin position="189"/>
        <end position="201"/>
    </location>
</feature>
<organism evidence="8 9">
    <name type="scientific">Candidatus Scybalomonas excrementavium</name>
    <dbReference type="NCBI Taxonomy" id="2840943"/>
    <lineage>
        <taxon>Bacteria</taxon>
        <taxon>Bacillati</taxon>
        <taxon>Bacillota</taxon>
        <taxon>Clostridia</taxon>
        <taxon>Lachnospirales</taxon>
        <taxon>Lachnospiraceae</taxon>
        <taxon>Lachnospiraceae incertae sedis</taxon>
        <taxon>Candidatus Scybalomonas</taxon>
    </lineage>
</organism>
<dbReference type="PROSITE" id="PS51257">
    <property type="entry name" value="PROKAR_LIPOPROTEIN"/>
    <property type="match status" value="1"/>
</dbReference>
<dbReference type="Gene3D" id="3.90.1720.10">
    <property type="entry name" value="endopeptidase domain like (from Nostoc punctiforme)"/>
    <property type="match status" value="1"/>
</dbReference>
<dbReference type="InterPro" id="IPR000064">
    <property type="entry name" value="NLP_P60_dom"/>
</dbReference>
<comment type="similarity">
    <text evidence="1">Belongs to the peptidase C40 family.</text>
</comment>
<dbReference type="Proteomes" id="UP000823618">
    <property type="component" value="Unassembled WGS sequence"/>
</dbReference>
<sequence length="341" mass="37024">MRKKLVQTCLLGMLACGISIYHGEQVEAKTSKYANMVIADVDNKLNVREKASTNSKVVGQMTRGSVGTIIKKGSQWTKIQSGKVTGYVSNDYVLSGNAMAKFAKENIKGKDATVTTDVLNVRAKKSTGSKVLGKVTKGQKFAVKSVAKKWTKITYKKAAGYVSNDYVDVDYHFTVATAIKSSDEEITVSDNQTDVVGNSSQDFKEEDSSSSNGNTSVNKKELRKELVSYALQFVGNPYVYGGTSLTQGADCSGFIQTIYSKFGISLNRVSYEQATNGRQIALSEIQPGDLVFYIGSGSSRISHVSIYIGNNQVVHALNSAKGICVSNLYYNTPHTVRNVID</sequence>
<reference evidence="8" key="2">
    <citation type="journal article" date="2021" name="PeerJ">
        <title>Extensive microbial diversity within the chicken gut microbiome revealed by metagenomics and culture.</title>
        <authorList>
            <person name="Gilroy R."/>
            <person name="Ravi A."/>
            <person name="Getino M."/>
            <person name="Pursley I."/>
            <person name="Horton D.L."/>
            <person name="Alikhan N.F."/>
            <person name="Baker D."/>
            <person name="Gharbi K."/>
            <person name="Hall N."/>
            <person name="Watson M."/>
            <person name="Adriaenssens E.M."/>
            <person name="Foster-Nyarko E."/>
            <person name="Jarju S."/>
            <person name="Secka A."/>
            <person name="Antonio M."/>
            <person name="Oren A."/>
            <person name="Chaudhuri R.R."/>
            <person name="La Ragione R."/>
            <person name="Hildebrand F."/>
            <person name="Pallen M.J."/>
        </authorList>
    </citation>
    <scope>NUCLEOTIDE SEQUENCE</scope>
    <source>
        <strain evidence="8">E3-2379</strain>
    </source>
</reference>
<accession>A0A9D9N8B1</accession>
<evidence type="ECO:0000256" key="1">
    <source>
        <dbReference type="ARBA" id="ARBA00007074"/>
    </source>
</evidence>
<feature type="domain" description="SH3b" evidence="6">
    <location>
        <begin position="31"/>
        <end position="97"/>
    </location>
</feature>
<dbReference type="InterPro" id="IPR003646">
    <property type="entry name" value="SH3-like_bac-type"/>
</dbReference>
<dbReference type="EMBL" id="JADIML010000230">
    <property type="protein sequence ID" value="MBO8463939.1"/>
    <property type="molecule type" value="Genomic_DNA"/>
</dbReference>
<evidence type="ECO:0000256" key="2">
    <source>
        <dbReference type="ARBA" id="ARBA00022670"/>
    </source>
</evidence>
<evidence type="ECO:0000259" key="6">
    <source>
        <dbReference type="PROSITE" id="PS51781"/>
    </source>
</evidence>
<keyword evidence="4" id="KW-0788">Thiol protease</keyword>
<evidence type="ECO:0000256" key="3">
    <source>
        <dbReference type="ARBA" id="ARBA00022801"/>
    </source>
</evidence>
<dbReference type="PROSITE" id="PS51781">
    <property type="entry name" value="SH3B"/>
    <property type="match status" value="2"/>
</dbReference>
<dbReference type="PANTHER" id="PTHR47053">
    <property type="entry name" value="MUREIN DD-ENDOPEPTIDASE MEPH-RELATED"/>
    <property type="match status" value="1"/>
</dbReference>
<dbReference type="AlphaFoldDB" id="A0A9D9N8B1"/>
<dbReference type="InterPro" id="IPR051202">
    <property type="entry name" value="Peptidase_C40"/>
</dbReference>
<dbReference type="Pfam" id="PF08239">
    <property type="entry name" value="SH3_3"/>
    <property type="match status" value="2"/>
</dbReference>
<proteinExistence type="inferred from homology"/>
<feature type="domain" description="NlpC/P60" evidence="7">
    <location>
        <begin position="220"/>
        <end position="341"/>
    </location>
</feature>
<keyword evidence="2" id="KW-0645">Protease</keyword>
<feature type="region of interest" description="Disordered" evidence="5">
    <location>
        <begin position="189"/>
        <end position="219"/>
    </location>
</feature>
<dbReference type="GO" id="GO:0006508">
    <property type="term" value="P:proteolysis"/>
    <property type="evidence" value="ECO:0007669"/>
    <property type="project" value="UniProtKB-KW"/>
</dbReference>
<dbReference type="GO" id="GO:0008234">
    <property type="term" value="F:cysteine-type peptidase activity"/>
    <property type="evidence" value="ECO:0007669"/>
    <property type="project" value="UniProtKB-KW"/>
</dbReference>
<dbReference type="SUPFAM" id="SSF54001">
    <property type="entry name" value="Cysteine proteinases"/>
    <property type="match status" value="1"/>
</dbReference>
<evidence type="ECO:0000259" key="7">
    <source>
        <dbReference type="PROSITE" id="PS51935"/>
    </source>
</evidence>
<evidence type="ECO:0000313" key="8">
    <source>
        <dbReference type="EMBL" id="MBO8463939.1"/>
    </source>
</evidence>
<gene>
    <name evidence="8" type="ORF">IAC13_08415</name>
</gene>
<protein>
    <submittedName>
        <fullName evidence="8">C40 family peptidase</fullName>
    </submittedName>
</protein>